<feature type="active site" description="Proton donor" evidence="4">
    <location>
        <position position="116"/>
    </location>
</feature>
<comment type="similarity">
    <text evidence="1">Belongs to the low molecular weight phosphotyrosine protein phosphatase family.</text>
</comment>
<dbReference type="PANTHER" id="PTHR11717:SF31">
    <property type="entry name" value="LOW MOLECULAR WEIGHT PROTEIN-TYROSINE-PHOSPHATASE ETP-RELATED"/>
    <property type="match status" value="1"/>
</dbReference>
<dbReference type="PANTHER" id="PTHR11717">
    <property type="entry name" value="LOW MOLECULAR WEIGHT PROTEIN TYROSINE PHOSPHATASE"/>
    <property type="match status" value="1"/>
</dbReference>
<feature type="domain" description="Phosphotyrosine protein phosphatase I" evidence="5">
    <location>
        <begin position="4"/>
        <end position="142"/>
    </location>
</feature>
<dbReference type="SMART" id="SM00226">
    <property type="entry name" value="LMWPc"/>
    <property type="match status" value="1"/>
</dbReference>
<evidence type="ECO:0000256" key="4">
    <source>
        <dbReference type="PIRSR" id="PIRSR617867-1"/>
    </source>
</evidence>
<comment type="caution">
    <text evidence="6">The sequence shown here is derived from an EMBL/GenBank/DDBJ whole genome shotgun (WGS) entry which is preliminary data.</text>
</comment>
<dbReference type="SUPFAM" id="SSF52788">
    <property type="entry name" value="Phosphotyrosine protein phosphatases I"/>
    <property type="match status" value="1"/>
</dbReference>
<dbReference type="Pfam" id="PF01451">
    <property type="entry name" value="LMWPc"/>
    <property type="match status" value="1"/>
</dbReference>
<keyword evidence="3" id="KW-0904">Protein phosphatase</keyword>
<sequence>MKYRKIIFVCTGNTCRSPMAEAVFRAELKKQKIRWYKISSAGLRATAGAPMSENSKAVLTEAGIAFSPDFRARRLTQKMVEDAYAVVCMTWEQMKQFGGATNVTCMYELAGRDIPDPYGQSMEVYRATLRDICECVPALIRKLEIKNQTK</sequence>
<dbReference type="Proteomes" id="UP000824044">
    <property type="component" value="Unassembled WGS sequence"/>
</dbReference>
<dbReference type="InterPro" id="IPR023485">
    <property type="entry name" value="Ptyr_pPase"/>
</dbReference>
<dbReference type="InterPro" id="IPR050438">
    <property type="entry name" value="LMW_PTPase"/>
</dbReference>
<evidence type="ECO:0000259" key="5">
    <source>
        <dbReference type="SMART" id="SM00226"/>
    </source>
</evidence>
<dbReference type="InterPro" id="IPR017867">
    <property type="entry name" value="Tyr_phospatase_low_mol_wt"/>
</dbReference>
<reference evidence="6" key="1">
    <citation type="journal article" date="2021" name="PeerJ">
        <title>Extensive microbial diversity within the chicken gut microbiome revealed by metagenomics and culture.</title>
        <authorList>
            <person name="Gilroy R."/>
            <person name="Ravi A."/>
            <person name="Getino M."/>
            <person name="Pursley I."/>
            <person name="Horton D.L."/>
            <person name="Alikhan N.F."/>
            <person name="Baker D."/>
            <person name="Gharbi K."/>
            <person name="Hall N."/>
            <person name="Watson M."/>
            <person name="Adriaenssens E.M."/>
            <person name="Foster-Nyarko E."/>
            <person name="Jarju S."/>
            <person name="Secka A."/>
            <person name="Antonio M."/>
            <person name="Oren A."/>
            <person name="Chaudhuri R.R."/>
            <person name="La Ragione R."/>
            <person name="Hildebrand F."/>
            <person name="Pallen M.J."/>
        </authorList>
    </citation>
    <scope>NUCLEOTIDE SEQUENCE</scope>
    <source>
        <strain evidence="6">CHK33-5263</strain>
    </source>
</reference>
<keyword evidence="2" id="KW-0378">Hydrolase</keyword>
<evidence type="ECO:0000256" key="1">
    <source>
        <dbReference type="ARBA" id="ARBA00011063"/>
    </source>
</evidence>
<protein>
    <submittedName>
        <fullName evidence="6">Low molecular weight protein arginine phosphatase</fullName>
    </submittedName>
</protein>
<dbReference type="GO" id="GO:0004725">
    <property type="term" value="F:protein tyrosine phosphatase activity"/>
    <property type="evidence" value="ECO:0007669"/>
    <property type="project" value="InterPro"/>
</dbReference>
<organism evidence="6 7">
    <name type="scientific">Candidatus Gallimonas intestinigallinarum</name>
    <dbReference type="NCBI Taxonomy" id="2838604"/>
    <lineage>
        <taxon>Bacteria</taxon>
        <taxon>Bacillati</taxon>
        <taxon>Bacillota</taxon>
        <taxon>Clostridia</taxon>
        <taxon>Candidatus Gallimonas</taxon>
    </lineage>
</organism>
<accession>A0A9D2DXE1</accession>
<dbReference type="EMBL" id="DXBS01000091">
    <property type="protein sequence ID" value="HIZ24768.1"/>
    <property type="molecule type" value="Genomic_DNA"/>
</dbReference>
<proteinExistence type="inferred from homology"/>
<evidence type="ECO:0000256" key="3">
    <source>
        <dbReference type="ARBA" id="ARBA00022912"/>
    </source>
</evidence>
<evidence type="ECO:0000313" key="7">
    <source>
        <dbReference type="Proteomes" id="UP000824044"/>
    </source>
</evidence>
<dbReference type="InterPro" id="IPR036196">
    <property type="entry name" value="Ptyr_pPase_sf"/>
</dbReference>
<dbReference type="PRINTS" id="PR00719">
    <property type="entry name" value="LMWPTPASE"/>
</dbReference>
<feature type="active site" evidence="4">
    <location>
        <position position="16"/>
    </location>
</feature>
<dbReference type="Gene3D" id="3.40.50.2300">
    <property type="match status" value="1"/>
</dbReference>
<gene>
    <name evidence="6" type="ORF">H9812_04760</name>
</gene>
<evidence type="ECO:0000256" key="2">
    <source>
        <dbReference type="ARBA" id="ARBA00022801"/>
    </source>
</evidence>
<dbReference type="AlphaFoldDB" id="A0A9D2DXE1"/>
<evidence type="ECO:0000313" key="6">
    <source>
        <dbReference type="EMBL" id="HIZ24768.1"/>
    </source>
</evidence>
<reference evidence="6" key="2">
    <citation type="submission" date="2021-04" db="EMBL/GenBank/DDBJ databases">
        <authorList>
            <person name="Gilroy R."/>
        </authorList>
    </citation>
    <scope>NUCLEOTIDE SEQUENCE</scope>
    <source>
        <strain evidence="6">CHK33-5263</strain>
    </source>
</reference>
<name>A0A9D2DXE1_9FIRM</name>
<feature type="active site" description="Nucleophile" evidence="4">
    <location>
        <position position="10"/>
    </location>
</feature>